<evidence type="ECO:0000313" key="5">
    <source>
        <dbReference type="EMBL" id="MYR32458.1"/>
    </source>
</evidence>
<dbReference type="GO" id="GO:0005524">
    <property type="term" value="F:ATP binding"/>
    <property type="evidence" value="ECO:0007669"/>
    <property type="project" value="UniProtKB-KW"/>
</dbReference>
<dbReference type="PANTHER" id="PTHR43582:SF2">
    <property type="entry name" value="LINEARMYCIN RESISTANCE ATP-BINDING PROTEIN LNRL"/>
    <property type="match status" value="1"/>
</dbReference>
<dbReference type="Gene3D" id="3.40.50.300">
    <property type="entry name" value="P-loop containing nucleotide triphosphate hydrolases"/>
    <property type="match status" value="1"/>
</dbReference>
<evidence type="ECO:0000256" key="1">
    <source>
        <dbReference type="ARBA" id="ARBA00022741"/>
    </source>
</evidence>
<dbReference type="InterPro" id="IPR003439">
    <property type="entry name" value="ABC_transporter-like_ATP-bd"/>
</dbReference>
<organism evidence="5 6">
    <name type="scientific">Nocardiopsis alba</name>
    <dbReference type="NCBI Taxonomy" id="53437"/>
    <lineage>
        <taxon>Bacteria</taxon>
        <taxon>Bacillati</taxon>
        <taxon>Actinomycetota</taxon>
        <taxon>Actinomycetes</taxon>
        <taxon>Streptosporangiales</taxon>
        <taxon>Nocardiopsidaceae</taxon>
        <taxon>Nocardiopsis</taxon>
    </lineage>
</organism>
<dbReference type="InterPro" id="IPR027417">
    <property type="entry name" value="P-loop_NTPase"/>
</dbReference>
<name>A0A7K2IR61_9ACTN</name>
<evidence type="ECO:0000313" key="6">
    <source>
        <dbReference type="Proteomes" id="UP000467124"/>
    </source>
</evidence>
<keyword evidence="1" id="KW-0547">Nucleotide-binding</keyword>
<dbReference type="SMART" id="SM00382">
    <property type="entry name" value="AAA"/>
    <property type="match status" value="1"/>
</dbReference>
<comment type="caution">
    <text evidence="5">The sequence shown here is derived from an EMBL/GenBank/DDBJ whole genome shotgun (WGS) entry which is preliminary data.</text>
</comment>
<dbReference type="PROSITE" id="PS50893">
    <property type="entry name" value="ABC_TRANSPORTER_2"/>
    <property type="match status" value="1"/>
</dbReference>
<dbReference type="InterPro" id="IPR003593">
    <property type="entry name" value="AAA+_ATPase"/>
</dbReference>
<dbReference type="PANTHER" id="PTHR43582">
    <property type="entry name" value="LINEARMYCIN RESISTANCE ATP-BINDING PROTEIN LNRL"/>
    <property type="match status" value="1"/>
</dbReference>
<keyword evidence="2 5" id="KW-0067">ATP-binding</keyword>
<evidence type="ECO:0000259" key="4">
    <source>
        <dbReference type="PROSITE" id="PS50893"/>
    </source>
</evidence>
<feature type="region of interest" description="Disordered" evidence="3">
    <location>
        <begin position="19"/>
        <end position="53"/>
    </location>
</feature>
<dbReference type="InterPro" id="IPR017871">
    <property type="entry name" value="ABC_transporter-like_CS"/>
</dbReference>
<dbReference type="GO" id="GO:0016887">
    <property type="term" value="F:ATP hydrolysis activity"/>
    <property type="evidence" value="ECO:0007669"/>
    <property type="project" value="InterPro"/>
</dbReference>
<feature type="compositionally biased region" description="Polar residues" evidence="3">
    <location>
        <begin position="28"/>
        <end position="44"/>
    </location>
</feature>
<reference evidence="5 6" key="1">
    <citation type="journal article" date="2019" name="Nat. Commun.">
        <title>The antimicrobial potential of Streptomyces from insect microbiomes.</title>
        <authorList>
            <person name="Chevrette M.G."/>
            <person name="Carlson C.M."/>
            <person name="Ortega H.E."/>
            <person name="Thomas C."/>
            <person name="Ananiev G.E."/>
            <person name="Barns K.J."/>
            <person name="Book A.J."/>
            <person name="Cagnazzo J."/>
            <person name="Carlos C."/>
            <person name="Flanigan W."/>
            <person name="Grubbs K.J."/>
            <person name="Horn H.A."/>
            <person name="Hoffmann F.M."/>
            <person name="Klassen J.L."/>
            <person name="Knack J.J."/>
            <person name="Lewin G.R."/>
            <person name="McDonald B.R."/>
            <person name="Muller L."/>
            <person name="Melo W.G.P."/>
            <person name="Pinto-Tomas A.A."/>
            <person name="Schmitz A."/>
            <person name="Wendt-Pienkowski E."/>
            <person name="Wildman S."/>
            <person name="Zhao M."/>
            <person name="Zhang F."/>
            <person name="Bugni T.S."/>
            <person name="Andes D.R."/>
            <person name="Pupo M.T."/>
            <person name="Currie C.R."/>
        </authorList>
    </citation>
    <scope>NUCLEOTIDE SEQUENCE [LARGE SCALE GENOMIC DNA]</scope>
    <source>
        <strain evidence="5 6">SID5840</strain>
    </source>
</reference>
<evidence type="ECO:0000256" key="2">
    <source>
        <dbReference type="ARBA" id="ARBA00022840"/>
    </source>
</evidence>
<dbReference type="Proteomes" id="UP000467124">
    <property type="component" value="Unassembled WGS sequence"/>
</dbReference>
<gene>
    <name evidence="5" type="ORF">GTW20_09280</name>
</gene>
<dbReference type="PROSITE" id="PS00211">
    <property type="entry name" value="ABC_TRANSPORTER_1"/>
    <property type="match status" value="1"/>
</dbReference>
<proteinExistence type="predicted"/>
<protein>
    <submittedName>
        <fullName evidence="5">ATP-binding cassette domain-containing protein</fullName>
    </submittedName>
</protein>
<dbReference type="SUPFAM" id="SSF52540">
    <property type="entry name" value="P-loop containing nucleoside triphosphate hydrolases"/>
    <property type="match status" value="1"/>
</dbReference>
<evidence type="ECO:0000256" key="3">
    <source>
        <dbReference type="SAM" id="MobiDB-lite"/>
    </source>
</evidence>
<dbReference type="Pfam" id="PF00005">
    <property type="entry name" value="ABC_tran"/>
    <property type="match status" value="1"/>
</dbReference>
<dbReference type="EMBL" id="WWHY01000001">
    <property type="protein sequence ID" value="MYR32458.1"/>
    <property type="molecule type" value="Genomic_DNA"/>
</dbReference>
<sequence>MVAIRARLLPPSLCGSLRIGQGERPFPETSQPYSPTVLRNTGGRSSDDVEQEKGENVTVALLEVEKLSKSYGSNTAVAEVGFHIDKGETYGLLGPNGAGKSTTISIIAGVLKADSGSVRIDGQEHGVSNAATKGQIGFVPQELALYPDLNAWDNLMFFARLYGLSGAKARSRCGEILEIIDLTDRAKENVSTFSGGMSRRLNIGVGMLNRPRLLILDEPAVGVDAQSRNAILESIQRQAADGVSVLYTTHYMEEAERLCDRVGIIDSGRIQAEGTQRELISQVGEDDTIVLSLGGGKDRAVRALKELSEVREVSVEGSEVRLLLKDARSVIARILEVVTASEAVLRSVEVQEPDLEAVFLHLTGKALRE</sequence>
<dbReference type="AlphaFoldDB" id="A0A7K2IR61"/>
<accession>A0A7K2IR61</accession>
<feature type="domain" description="ABC transporter" evidence="4">
    <location>
        <begin position="62"/>
        <end position="292"/>
    </location>
</feature>